<evidence type="ECO:0000313" key="2">
    <source>
        <dbReference type="EMBL" id="KAL1241753.1"/>
    </source>
</evidence>
<evidence type="ECO:0000259" key="1">
    <source>
        <dbReference type="Pfam" id="PF13843"/>
    </source>
</evidence>
<dbReference type="EMBL" id="JBEUSY010000240">
    <property type="protein sequence ID" value="KAL1241753.1"/>
    <property type="molecule type" value="Genomic_DNA"/>
</dbReference>
<comment type="caution">
    <text evidence="2">The sequence shown here is derived from an EMBL/GenBank/DDBJ whole genome shotgun (WGS) entry which is preliminary data.</text>
</comment>
<feature type="domain" description="PiggyBac transposable element-derived protein" evidence="1">
    <location>
        <begin position="52"/>
        <end position="139"/>
    </location>
</feature>
<proteinExistence type="predicted"/>
<keyword evidence="3" id="KW-1185">Reference proteome</keyword>
<organism evidence="2 3">
    <name type="scientific">Trichinella spiralis</name>
    <name type="common">Trichina worm</name>
    <dbReference type="NCBI Taxonomy" id="6334"/>
    <lineage>
        <taxon>Eukaryota</taxon>
        <taxon>Metazoa</taxon>
        <taxon>Ecdysozoa</taxon>
        <taxon>Nematoda</taxon>
        <taxon>Enoplea</taxon>
        <taxon>Dorylaimia</taxon>
        <taxon>Trichinellida</taxon>
        <taxon>Trichinellidae</taxon>
        <taxon>Trichinella</taxon>
    </lineage>
</organism>
<name>A0ABR3KRC7_TRISP</name>
<dbReference type="Proteomes" id="UP001558632">
    <property type="component" value="Unassembled WGS sequence"/>
</dbReference>
<dbReference type="Pfam" id="PF13843">
    <property type="entry name" value="DDE_Tnp_1_7"/>
    <property type="match status" value="1"/>
</dbReference>
<dbReference type="InterPro" id="IPR029526">
    <property type="entry name" value="PGBD"/>
</dbReference>
<sequence length="158" mass="18272">MFAVLRTTSGIQCPGDALKLLITPAMEWNENHPDALKSWKPTDEEEIDSSDESVPELWSVNNGRRIVRSVMTENRFKNLLTFCRFDEITSTKAAQVKRDKEATFRDMWTMFQTNLKNLYNLSAFLTDERAACVNARTKQISNRQIQIQCMRYKPANMG</sequence>
<gene>
    <name evidence="2" type="ORF">TSPI_00096</name>
</gene>
<accession>A0ABR3KRC7</accession>
<reference evidence="2 3" key="1">
    <citation type="submission" date="2024-07" db="EMBL/GenBank/DDBJ databases">
        <title>Enhanced genomic and transcriptomic resources for Trichinella pseudospiralis and T. spiralis underpin the discovery of pronounced molecular differences between stages and species.</title>
        <authorList>
            <person name="Pasi K.K."/>
            <person name="La Rosa G."/>
            <person name="Gomez-Morales M.A."/>
            <person name="Tosini F."/>
            <person name="Sumanam S."/>
            <person name="Young N.D."/>
            <person name="Chang B.C."/>
            <person name="Robin G.B."/>
        </authorList>
    </citation>
    <scope>NUCLEOTIDE SEQUENCE [LARGE SCALE GENOMIC DNA]</scope>
    <source>
        <strain evidence="2">ISS534</strain>
    </source>
</reference>
<evidence type="ECO:0000313" key="3">
    <source>
        <dbReference type="Proteomes" id="UP001558632"/>
    </source>
</evidence>
<protein>
    <submittedName>
        <fullName evidence="2">Condensin-1 complex subunit</fullName>
    </submittedName>
</protein>